<gene>
    <name evidence="3" type="ORF">BEP19_03070</name>
</gene>
<sequence length="250" mass="27652">MKRSTVIRLLSAVGLAMVLLVGCSNEPTAKPNDATGTDQETTKVAEIKTMTGEELVKQNSDKEKDKVLIIDVRSPEEYLAGHIPHAINMNVDSFETRIGELEDLKDFPIITYCNTDKKSSQVAEILVNNGFTDITNAPGVKQFDYDLVTYQDVRGATFEKFIDDFEDIVIVDSRPAKQAEDEGMIEGAINVPFDTVAENLDKLPKDKMIGLYCNTGTKSAEMAAELEKLGYTNIINSIDGVKEYPFTLVK</sequence>
<feature type="domain" description="Rhodanese" evidence="2">
    <location>
        <begin position="63"/>
        <end position="149"/>
    </location>
</feature>
<dbReference type="InterPro" id="IPR001763">
    <property type="entry name" value="Rhodanese-like_dom"/>
</dbReference>
<comment type="caution">
    <text evidence="3">The sequence shown here is derived from an EMBL/GenBank/DDBJ whole genome shotgun (WGS) entry which is preliminary data.</text>
</comment>
<dbReference type="PROSITE" id="PS50206">
    <property type="entry name" value="RHODANESE_3"/>
    <property type="match status" value="2"/>
</dbReference>
<dbReference type="Proteomes" id="UP000284219">
    <property type="component" value="Unassembled WGS sequence"/>
</dbReference>
<dbReference type="SUPFAM" id="SSF52821">
    <property type="entry name" value="Rhodanese/Cell cycle control phosphatase"/>
    <property type="match status" value="2"/>
</dbReference>
<dbReference type="CDD" id="cd00158">
    <property type="entry name" value="RHOD"/>
    <property type="match status" value="2"/>
</dbReference>
<feature type="domain" description="Rhodanese" evidence="2">
    <location>
        <begin position="164"/>
        <end position="250"/>
    </location>
</feature>
<dbReference type="Gene3D" id="3.40.250.10">
    <property type="entry name" value="Rhodanese-like domain"/>
    <property type="match status" value="2"/>
</dbReference>
<keyword evidence="1" id="KW-0732">Signal</keyword>
<dbReference type="PROSITE" id="PS51257">
    <property type="entry name" value="PROKAR_LIPOPROTEIN"/>
    <property type="match status" value="1"/>
</dbReference>
<dbReference type="Pfam" id="PF00581">
    <property type="entry name" value="Rhodanese"/>
    <property type="match status" value="2"/>
</dbReference>
<dbReference type="SMART" id="SM00450">
    <property type="entry name" value="RHOD"/>
    <property type="match status" value="2"/>
</dbReference>
<proteinExistence type="predicted"/>
<name>A0A419SPD5_9BACL</name>
<feature type="chain" id="PRO_5019126263" description="Rhodanese domain-containing protein" evidence="1">
    <location>
        <begin position="30"/>
        <end position="250"/>
    </location>
</feature>
<reference evidence="3 4" key="1">
    <citation type="submission" date="2016-08" db="EMBL/GenBank/DDBJ databases">
        <title>Novel Firmicute Genomes.</title>
        <authorList>
            <person name="Poppleton D.I."/>
            <person name="Gribaldo S."/>
        </authorList>
    </citation>
    <scope>NUCLEOTIDE SEQUENCE [LARGE SCALE GENOMIC DNA]</scope>
    <source>
        <strain evidence="3 4">RAOx-1</strain>
    </source>
</reference>
<dbReference type="InterPro" id="IPR036873">
    <property type="entry name" value="Rhodanese-like_dom_sf"/>
</dbReference>
<feature type="signal peptide" evidence="1">
    <location>
        <begin position="1"/>
        <end position="29"/>
    </location>
</feature>
<dbReference type="AlphaFoldDB" id="A0A419SPD5"/>
<dbReference type="EMBL" id="MCHY01000006">
    <property type="protein sequence ID" value="RKD26061.1"/>
    <property type="molecule type" value="Genomic_DNA"/>
</dbReference>
<evidence type="ECO:0000313" key="4">
    <source>
        <dbReference type="Proteomes" id="UP000284219"/>
    </source>
</evidence>
<evidence type="ECO:0000259" key="2">
    <source>
        <dbReference type="PROSITE" id="PS50206"/>
    </source>
</evidence>
<keyword evidence="4" id="KW-1185">Reference proteome</keyword>
<dbReference type="PANTHER" id="PTHR43031:SF1">
    <property type="entry name" value="PYRIDINE NUCLEOTIDE-DISULPHIDE OXIDOREDUCTASE"/>
    <property type="match status" value="1"/>
</dbReference>
<dbReference type="PANTHER" id="PTHR43031">
    <property type="entry name" value="FAD-DEPENDENT OXIDOREDUCTASE"/>
    <property type="match status" value="1"/>
</dbReference>
<protein>
    <recommendedName>
        <fullName evidence="2">Rhodanese domain-containing protein</fullName>
    </recommendedName>
</protein>
<accession>A0A419SPD5</accession>
<evidence type="ECO:0000313" key="3">
    <source>
        <dbReference type="EMBL" id="RKD26061.1"/>
    </source>
</evidence>
<dbReference type="InterPro" id="IPR050229">
    <property type="entry name" value="GlpE_sulfurtransferase"/>
</dbReference>
<organism evidence="3 4">
    <name type="scientific">Ammoniphilus oxalaticus</name>
    <dbReference type="NCBI Taxonomy" id="66863"/>
    <lineage>
        <taxon>Bacteria</taxon>
        <taxon>Bacillati</taxon>
        <taxon>Bacillota</taxon>
        <taxon>Bacilli</taxon>
        <taxon>Bacillales</taxon>
        <taxon>Paenibacillaceae</taxon>
        <taxon>Aneurinibacillus group</taxon>
        <taxon>Ammoniphilus</taxon>
    </lineage>
</organism>
<evidence type="ECO:0000256" key="1">
    <source>
        <dbReference type="SAM" id="SignalP"/>
    </source>
</evidence>